<proteinExistence type="predicted"/>
<name>A0ABX1R3X5_9ALTE</name>
<evidence type="ECO:0000313" key="2">
    <source>
        <dbReference type="EMBL" id="NMH60186.1"/>
    </source>
</evidence>
<dbReference type="Proteomes" id="UP000709336">
    <property type="component" value="Unassembled WGS sequence"/>
</dbReference>
<reference evidence="2 3" key="1">
    <citation type="submission" date="2020-03" db="EMBL/GenBank/DDBJ databases">
        <title>Alteromonas ponticola sp. nov., isolated from seawater.</title>
        <authorList>
            <person name="Yoon J.-H."/>
            <person name="Kim Y.-O."/>
        </authorList>
    </citation>
    <scope>NUCLEOTIDE SEQUENCE [LARGE SCALE GENOMIC DNA]</scope>
    <source>
        <strain evidence="2 3">MYP5</strain>
    </source>
</reference>
<dbReference type="Pfam" id="PF00852">
    <property type="entry name" value="Glyco_transf_10"/>
    <property type="match status" value="1"/>
</dbReference>
<dbReference type="Gene3D" id="3.40.50.11660">
    <property type="entry name" value="Glycosyl transferase family 10, C-terminal domain"/>
    <property type="match status" value="1"/>
</dbReference>
<dbReference type="RefSeq" id="WP_169210734.1">
    <property type="nucleotide sequence ID" value="NZ_JAATNW010000004.1"/>
</dbReference>
<comment type="caution">
    <text evidence="2">The sequence shown here is derived from an EMBL/GenBank/DDBJ whole genome shotgun (WGS) entry which is preliminary data.</text>
</comment>
<sequence length="345" mass="40155">MTKVNVFLTGKHANRTPMAYSEYKQLFGNFCNFVSRIEDADIVVLGFSVDLNGLSSSLQELKRNRKIPKVLIISEEPLWDTLSDNDFRLKSDTINISGEPLKIWNFNHFTSDIFKFRKIPYFLTTESCYFSRYASLLSSRSSSFDRASLKLRLQASQNRIVFLAQYRNEKKYEYEDELNHIYGLSIYRTQLALLSKGQDVSISGEGWNEVGRRQLLTDWHIDKLSTLSDKVQLLSAIENVHDKNYITEKFFDAFIVGAIPIYLANPSHRIFEFSSSSAFINLWGKSPSESCDLLNNFNINNFDFLEYEHTLNKLKRLFSNQENLHEERARVVWESMKAIYDVVNM</sequence>
<organism evidence="2 3">
    <name type="scientific">Alteromonas ponticola</name>
    <dbReference type="NCBI Taxonomy" id="2720613"/>
    <lineage>
        <taxon>Bacteria</taxon>
        <taxon>Pseudomonadati</taxon>
        <taxon>Pseudomonadota</taxon>
        <taxon>Gammaproteobacteria</taxon>
        <taxon>Alteromonadales</taxon>
        <taxon>Alteromonadaceae</taxon>
        <taxon>Alteromonas/Salinimonas group</taxon>
        <taxon>Alteromonas</taxon>
    </lineage>
</organism>
<keyword evidence="3" id="KW-1185">Reference proteome</keyword>
<accession>A0ABX1R3X5</accession>
<dbReference type="SUPFAM" id="SSF53756">
    <property type="entry name" value="UDP-Glycosyltransferase/glycogen phosphorylase"/>
    <property type="match status" value="1"/>
</dbReference>
<gene>
    <name evidence="2" type="ORF">HCJ96_09170</name>
</gene>
<evidence type="ECO:0000259" key="1">
    <source>
        <dbReference type="Pfam" id="PF00852"/>
    </source>
</evidence>
<dbReference type="InterPro" id="IPR055270">
    <property type="entry name" value="Glyco_tran_10_C"/>
</dbReference>
<dbReference type="EMBL" id="JAATNW010000004">
    <property type="protein sequence ID" value="NMH60186.1"/>
    <property type="molecule type" value="Genomic_DNA"/>
</dbReference>
<evidence type="ECO:0000313" key="3">
    <source>
        <dbReference type="Proteomes" id="UP000709336"/>
    </source>
</evidence>
<protein>
    <recommendedName>
        <fullName evidence="1">Fucosyltransferase C-terminal domain-containing protein</fullName>
    </recommendedName>
</protein>
<dbReference type="InterPro" id="IPR038577">
    <property type="entry name" value="GT10-like_C_sf"/>
</dbReference>
<feature type="domain" description="Fucosyltransferase C-terminal" evidence="1">
    <location>
        <begin position="210"/>
        <end position="308"/>
    </location>
</feature>